<dbReference type="AlphaFoldDB" id="A0A7S0INB7"/>
<dbReference type="InterPro" id="IPR005069">
    <property type="entry name" value="Nucl-diP-sugar_transferase"/>
</dbReference>
<evidence type="ECO:0000256" key="8">
    <source>
        <dbReference type="ARBA" id="ARBA00023034"/>
    </source>
</evidence>
<keyword evidence="9" id="KW-0472">Membrane</keyword>
<evidence type="ECO:0000256" key="2">
    <source>
        <dbReference type="ARBA" id="ARBA00006003"/>
    </source>
</evidence>
<evidence type="ECO:0000256" key="10">
    <source>
        <dbReference type="ARBA" id="ARBA00023180"/>
    </source>
</evidence>
<keyword evidence="5" id="KW-0812">Transmembrane</keyword>
<reference evidence="12" key="1">
    <citation type="submission" date="2021-01" db="EMBL/GenBank/DDBJ databases">
        <authorList>
            <person name="Corre E."/>
            <person name="Pelletier E."/>
            <person name="Niang G."/>
            <person name="Scheremetjew M."/>
            <person name="Finn R."/>
            <person name="Kale V."/>
            <person name="Holt S."/>
            <person name="Cochrane G."/>
            <person name="Meng A."/>
            <person name="Brown T."/>
            <person name="Cohen L."/>
        </authorList>
    </citation>
    <scope>NUCLEOTIDE SEQUENCE</scope>
    <source>
        <strain evidence="12">RCC1130</strain>
    </source>
</reference>
<keyword evidence="7" id="KW-1133">Transmembrane helix</keyword>
<dbReference type="Gene3D" id="3.90.1480.20">
    <property type="entry name" value="Glycosyl transferase family 29"/>
    <property type="match status" value="1"/>
</dbReference>
<dbReference type="InterPro" id="IPR050943">
    <property type="entry name" value="Glycosyltr_29_Sialyltrsf"/>
</dbReference>
<feature type="domain" description="Nucleotide-diphospho-sugar transferase" evidence="11">
    <location>
        <begin position="177"/>
        <end position="281"/>
    </location>
</feature>
<evidence type="ECO:0000256" key="1">
    <source>
        <dbReference type="ARBA" id="ARBA00004323"/>
    </source>
</evidence>
<evidence type="ECO:0000256" key="6">
    <source>
        <dbReference type="ARBA" id="ARBA00022968"/>
    </source>
</evidence>
<keyword evidence="8" id="KW-0333">Golgi apparatus</keyword>
<dbReference type="GO" id="GO:0000139">
    <property type="term" value="C:Golgi membrane"/>
    <property type="evidence" value="ECO:0007669"/>
    <property type="project" value="UniProtKB-SubCell"/>
</dbReference>
<evidence type="ECO:0000256" key="7">
    <source>
        <dbReference type="ARBA" id="ARBA00022989"/>
    </source>
</evidence>
<dbReference type="PANTHER" id="PTHR11987:SF36">
    <property type="entry name" value="SIA-ALPHA-2,3-GAL-BETA-1,4-GLCNAC-R:ALPHA 2,8-SIALYLTRANSFERASE"/>
    <property type="match status" value="1"/>
</dbReference>
<dbReference type="PANTHER" id="PTHR11987">
    <property type="entry name" value="ALPHA-2,8-SIALYLTRANSFERASE"/>
    <property type="match status" value="1"/>
</dbReference>
<evidence type="ECO:0000256" key="4">
    <source>
        <dbReference type="ARBA" id="ARBA00022679"/>
    </source>
</evidence>
<evidence type="ECO:0000256" key="3">
    <source>
        <dbReference type="ARBA" id="ARBA00022676"/>
    </source>
</evidence>
<comment type="similarity">
    <text evidence="2">Belongs to the glycosyltransferase 29 family.</text>
</comment>
<evidence type="ECO:0000256" key="5">
    <source>
        <dbReference type="ARBA" id="ARBA00022692"/>
    </source>
</evidence>
<protein>
    <recommendedName>
        <fullName evidence="11">Nucleotide-diphospho-sugar transferase domain-containing protein</fullName>
    </recommendedName>
</protein>
<comment type="subcellular location">
    <subcellularLocation>
        <location evidence="1">Golgi apparatus membrane</location>
        <topology evidence="1">Single-pass type II membrane protein</topology>
    </subcellularLocation>
</comment>
<dbReference type="GO" id="GO:0008373">
    <property type="term" value="F:sialyltransferase activity"/>
    <property type="evidence" value="ECO:0007669"/>
    <property type="project" value="InterPro"/>
</dbReference>
<keyword evidence="10" id="KW-0325">Glycoprotein</keyword>
<organism evidence="12">
    <name type="scientific">Calcidiscus leptoporus</name>
    <dbReference type="NCBI Taxonomy" id="127549"/>
    <lineage>
        <taxon>Eukaryota</taxon>
        <taxon>Haptista</taxon>
        <taxon>Haptophyta</taxon>
        <taxon>Prymnesiophyceae</taxon>
        <taxon>Coccolithales</taxon>
        <taxon>Calcidiscaceae</taxon>
        <taxon>Calcidiscus</taxon>
    </lineage>
</organism>
<keyword evidence="6" id="KW-0735">Signal-anchor</keyword>
<dbReference type="Pfam" id="PF00777">
    <property type="entry name" value="Glyco_transf_29"/>
    <property type="match status" value="1"/>
</dbReference>
<evidence type="ECO:0000259" key="11">
    <source>
        <dbReference type="Pfam" id="PF03407"/>
    </source>
</evidence>
<accession>A0A7S0INB7</accession>
<dbReference type="EMBL" id="HBER01004508">
    <property type="protein sequence ID" value="CAD8527006.1"/>
    <property type="molecule type" value="Transcribed_RNA"/>
</dbReference>
<gene>
    <name evidence="12" type="ORF">CLEP1334_LOCUS2227</name>
</gene>
<keyword evidence="3" id="KW-0328">Glycosyltransferase</keyword>
<keyword evidence="4" id="KW-0808">Transferase</keyword>
<dbReference type="InterPro" id="IPR038578">
    <property type="entry name" value="GT29-like_sf"/>
</dbReference>
<evidence type="ECO:0000313" key="12">
    <source>
        <dbReference type="EMBL" id="CAD8527006.1"/>
    </source>
</evidence>
<sequence length="1052" mass="113545">MDAQRGLIDALSGAELGHVRAQRLSGRPPLRRAPVGRARAKTASSSACVARRLGGKRLGGKRLGGLLVVLIAASLPAAGCVHSTSQRPYQVNLESIALDGTVLLTTATLPPFCKGASRLARSAAAVGFPSTLVAVSASARCEADRFVSLRTYAIWSTWMPSTKCTSAPRLCTFPCAYRAVWVLKFRAVLEVLTIGLNALTIDADWVITENPLPLLAAIALSAEVVGYADRVNKPLGRPTVLNVGLLFMRPTLSTVKLIGRVVNRSTLAWDQQVFNEEIEASASVTCCVANNQLDSLVRKENGSEELHNLKFTHLPTGAAALSPFEQMILLWRLLSTNCTEPGAYHALRPPLMPEGRRPFFPSWSPNSFNLHAGTFRLRERSVNKCARTVCPIGVTPEDALSAEKAASFTRRSERGCDLLVVSVTNYRFAASAAHQLILQPRHACDTAIYCMDSHSCATLRKAVKQARAHSADGTSNPATIEIRDATSASSAFPKAEPGLQKSEDCLGWRATQHLRTYAVADALSTTERDVIFVDLDRHLTRDSLALFSHVLQRTAYEVLGVAENASFRAEMNFGMVLFRNTRATRALARDVERSTRTTWDQRALTTALPQVRCATLPNWKAIGHRALPPLPAHVHQTGAKVPRQGRLKLCEMEGEWLPAEPVVPTCDAVDVVQVAHKGRPSVFSEVFLTKTAASTGATHQLTGHAANPPAAARLAHHRPAGAIAARPGHVPAAIGGERALPKKANATPASYINASTLTECACGMQAPFEWCAGRRTRLSGRGSCAIVFNSGELLKHEWGGEIDRHDEVWRFNALPTRGYEAHVGSKATLQTVQFANVTTGPSSLPSGVRMALGQDEQRADSITWGWGLHVNTILKQVDHCERHAVAAAWGAPPPPRWWVADARATQCCSSVLQRAWGGSAPGTLSCSSGLLATLLALRTCSSTTVYGVGGGGQEPYHYDERNGRSVDEHHQQEALYHNMSSEHQILFWWHSIGLITVRGAATAKAPAAEQANMAAVAGGSARQANSPPLPCGQAVVHGPVRPLLRRKRRVVR</sequence>
<evidence type="ECO:0000256" key="9">
    <source>
        <dbReference type="ARBA" id="ARBA00023136"/>
    </source>
</evidence>
<dbReference type="InterPro" id="IPR001675">
    <property type="entry name" value="Glyco_trans_29"/>
</dbReference>
<dbReference type="Pfam" id="PF03407">
    <property type="entry name" value="Nucleotid_trans"/>
    <property type="match status" value="1"/>
</dbReference>
<name>A0A7S0INB7_9EUKA</name>
<proteinExistence type="inferred from homology"/>